<name>A0AAW6TVT5_9BACT</name>
<dbReference type="InterPro" id="IPR043166">
    <property type="entry name" value="LarA-like_C"/>
</dbReference>
<dbReference type="RefSeq" id="WP_349245250.1">
    <property type="nucleotide sequence ID" value="NZ_JASCXX010000014.1"/>
</dbReference>
<dbReference type="EMBL" id="JASCXX010000014">
    <property type="protein sequence ID" value="MDI6449841.1"/>
    <property type="molecule type" value="Genomic_DNA"/>
</dbReference>
<accession>A0AAW6TVT5</accession>
<gene>
    <name evidence="2" type="ORF">QJ522_12355</name>
</gene>
<dbReference type="PANTHER" id="PTHR33171:SF17">
    <property type="entry name" value="LARA-LIKE N-TERMINAL DOMAIN-CONTAINING PROTEIN"/>
    <property type="match status" value="1"/>
</dbReference>
<evidence type="ECO:0000313" key="2">
    <source>
        <dbReference type="EMBL" id="MDI6449841.1"/>
    </source>
</evidence>
<dbReference type="GO" id="GO:0050043">
    <property type="term" value="F:lactate racemase activity"/>
    <property type="evidence" value="ECO:0007669"/>
    <property type="project" value="InterPro"/>
</dbReference>
<dbReference type="Gene3D" id="3.40.50.11440">
    <property type="match status" value="1"/>
</dbReference>
<dbReference type="Gene3D" id="3.90.226.30">
    <property type="match status" value="1"/>
</dbReference>
<dbReference type="PANTHER" id="PTHR33171">
    <property type="entry name" value="LAR_N DOMAIN-CONTAINING PROTEIN"/>
    <property type="match status" value="1"/>
</dbReference>
<evidence type="ECO:0000313" key="3">
    <source>
        <dbReference type="Proteomes" id="UP001431776"/>
    </source>
</evidence>
<sequence length="435" mass="47704">MQVDLHYGTGVVSLRVPDRNVQEIIRPWQGEQGGNGVVSLRETMDGQAGAFRDAVADKRVCVLVDDGTRDEPLADVLAGLCAALQPTVSVQFLICTGTHTAATPKNEQIRREIEKAGRDAGLTVVRIHTHDCQADTFIDVGRTSRGTQVLVNAFAEEADVFLVVADVKVHYFAGYSNPVKNFVPGICAFRTVEQNHSLALLDESTHGEHPWHPNPEQRNNPLAEDMVEGMDLIARGRPIYALVMLSAGPRLIWARFGPVQDVSAESFAVTDERNIQTVAPASHLVVSPGGRSNDEDLYIAQRALELNRAAVSDGGEVLFLAACPNGIGEPQTLANFYDRLTAPLDEVIRSIQQDYVLYSHKPYKFAVLIRRLRRIWMHTQIADDLVEAAHMHPAHDPQAVVDGWLAEQPDARIIFIDGANKVALRATGVDRKGPA</sequence>
<dbReference type="InterPro" id="IPR018657">
    <property type="entry name" value="LarA-like_N"/>
</dbReference>
<dbReference type="InterPro" id="IPR048068">
    <property type="entry name" value="LarA-like"/>
</dbReference>
<feature type="domain" description="LarA-like N-terminal" evidence="1">
    <location>
        <begin position="7"/>
        <end position="202"/>
    </location>
</feature>
<evidence type="ECO:0000259" key="1">
    <source>
        <dbReference type="Pfam" id="PF09861"/>
    </source>
</evidence>
<protein>
    <submittedName>
        <fullName evidence="2">Lactate racemase domain-containing protein</fullName>
    </submittedName>
</protein>
<dbReference type="AlphaFoldDB" id="A0AAW6TVT5"/>
<proteinExistence type="predicted"/>
<comment type="caution">
    <text evidence="2">The sequence shown here is derived from an EMBL/GenBank/DDBJ whole genome shotgun (WGS) entry which is preliminary data.</text>
</comment>
<keyword evidence="3" id="KW-1185">Reference proteome</keyword>
<dbReference type="Proteomes" id="UP001431776">
    <property type="component" value="Unassembled WGS sequence"/>
</dbReference>
<organism evidence="2 3">
    <name type="scientific">Anaerobaca lacustris</name>
    <dbReference type="NCBI Taxonomy" id="3044600"/>
    <lineage>
        <taxon>Bacteria</taxon>
        <taxon>Pseudomonadati</taxon>
        <taxon>Planctomycetota</taxon>
        <taxon>Phycisphaerae</taxon>
        <taxon>Sedimentisphaerales</taxon>
        <taxon>Anaerobacaceae</taxon>
        <taxon>Anaerobaca</taxon>
    </lineage>
</organism>
<reference evidence="2" key="1">
    <citation type="submission" date="2023-05" db="EMBL/GenBank/DDBJ databases">
        <title>Anaerotaeda fermentans gen. nov., sp. nov., a novel anaerobic planctomycete of the new family within the order Sedimentisphaerales isolated from Taman Peninsula, Russia.</title>
        <authorList>
            <person name="Khomyakova M.A."/>
            <person name="Merkel A.Y."/>
            <person name="Slobodkin A.I."/>
        </authorList>
    </citation>
    <scope>NUCLEOTIDE SEQUENCE</scope>
    <source>
        <strain evidence="2">M17dextr</strain>
    </source>
</reference>
<dbReference type="Pfam" id="PF09861">
    <property type="entry name" value="Lar_N"/>
    <property type="match status" value="1"/>
</dbReference>